<organism evidence="3 4">
    <name type="scientific">Spraguea lophii (strain 42_110)</name>
    <name type="common">Microsporidian parasite</name>
    <dbReference type="NCBI Taxonomy" id="1358809"/>
    <lineage>
        <taxon>Eukaryota</taxon>
        <taxon>Fungi</taxon>
        <taxon>Fungi incertae sedis</taxon>
        <taxon>Microsporidia</taxon>
        <taxon>Spragueidae</taxon>
        <taxon>Spraguea</taxon>
    </lineage>
</organism>
<dbReference type="GO" id="GO:0004805">
    <property type="term" value="F:trehalose-phosphatase activity"/>
    <property type="evidence" value="ECO:0007669"/>
    <property type="project" value="TreeGrafter"/>
</dbReference>
<dbReference type="InParanoid" id="S7WCC2"/>
<dbReference type="FunCoup" id="S7WCC2">
    <property type="interactions" value="12"/>
</dbReference>
<dbReference type="OMA" id="HSMARIF"/>
<dbReference type="NCBIfam" id="TIGR01484">
    <property type="entry name" value="HAD-SF-IIB"/>
    <property type="match status" value="1"/>
</dbReference>
<dbReference type="STRING" id="1358809.S7WCC2"/>
<comment type="similarity">
    <text evidence="2">In the C-terminal section; belongs to the trehalose phosphatase family.</text>
</comment>
<evidence type="ECO:0000313" key="3">
    <source>
        <dbReference type="EMBL" id="EPR79447.1"/>
    </source>
</evidence>
<dbReference type="EMBL" id="ATCN01000252">
    <property type="protein sequence ID" value="EPR79447.1"/>
    <property type="molecule type" value="Genomic_DNA"/>
</dbReference>
<dbReference type="GO" id="GO:0005992">
    <property type="term" value="P:trehalose biosynthetic process"/>
    <property type="evidence" value="ECO:0007669"/>
    <property type="project" value="InterPro"/>
</dbReference>
<dbReference type="CDD" id="cd01627">
    <property type="entry name" value="HAD_TPP"/>
    <property type="match status" value="1"/>
</dbReference>
<comment type="similarity">
    <text evidence="1">In the N-terminal section; belongs to the glycosyltransferase 20 family.</text>
</comment>
<dbReference type="NCBIfam" id="TIGR00685">
    <property type="entry name" value="T6PP"/>
    <property type="match status" value="1"/>
</dbReference>
<dbReference type="PANTHER" id="PTHR10788">
    <property type="entry name" value="TREHALOSE-6-PHOSPHATE SYNTHASE"/>
    <property type="match status" value="1"/>
</dbReference>
<dbReference type="SUPFAM" id="SSF56784">
    <property type="entry name" value="HAD-like"/>
    <property type="match status" value="1"/>
</dbReference>
<dbReference type="Gene3D" id="3.40.50.1000">
    <property type="entry name" value="HAD superfamily/HAD-like"/>
    <property type="match status" value="1"/>
</dbReference>
<gene>
    <name evidence="3" type="ORF">SLOPH_1995</name>
</gene>
<name>S7WCC2_SPRLO</name>
<dbReference type="VEuPathDB" id="MicrosporidiaDB:SLOPH_1995"/>
<dbReference type="GO" id="GO:0003825">
    <property type="term" value="F:alpha,alpha-trehalose-phosphate synthase (UDP-forming) activity"/>
    <property type="evidence" value="ECO:0007669"/>
    <property type="project" value="TreeGrafter"/>
</dbReference>
<dbReference type="InterPro" id="IPR036412">
    <property type="entry name" value="HAD-like_sf"/>
</dbReference>
<protein>
    <submittedName>
        <fullName evidence="3">Trehalose-6-phosphate phosphatase</fullName>
    </submittedName>
</protein>
<dbReference type="Gene3D" id="3.40.50.2000">
    <property type="entry name" value="Glycogen Phosphorylase B"/>
    <property type="match status" value="2"/>
</dbReference>
<accession>S7WCC2</accession>
<reference evidence="4" key="1">
    <citation type="journal article" date="2013" name="PLoS Genet.">
        <title>The genome of Spraguea lophii and the basis of host-microsporidian interactions.</title>
        <authorList>
            <person name="Campbell S.E."/>
            <person name="Williams T.A."/>
            <person name="Yousuf A."/>
            <person name="Soanes D.M."/>
            <person name="Paszkiewicz K.H."/>
            <person name="Williams B.A.P."/>
        </authorList>
    </citation>
    <scope>NUCLEOTIDE SEQUENCE [LARGE SCALE GENOMIC DNA]</scope>
    <source>
        <strain evidence="4">42_110</strain>
    </source>
</reference>
<dbReference type="GO" id="GO:0005946">
    <property type="term" value="C:alpha,alpha-trehalose-phosphate synthase complex (UDP-forming)"/>
    <property type="evidence" value="ECO:0007669"/>
    <property type="project" value="TreeGrafter"/>
</dbReference>
<sequence length="785" mass="91495">MSIKKEKLGESMKVIIVSKELEFCISVDRKRQETIMYNCLKNLLNMECKNRITDITDTIEIGNDNSENFHCFKKPFYSSYFRNCKTENLHFVGIPGFFDKNVSEHINNENNSRVLECFNNNNSTPIMDIFEGFELGIDYFTENAMRRVFNQKYWDSVYEPIKTEEGYQEYLKFNKMVAKQILDVYNEGDEVLILDYEYWLLPELLKEANPNIIVAVSFLEQFPDVDIMKKLSHSKVLMTSLLKANILEFQNKKNLDNFQTSAFIFCNKEYKCDEINAEKIDETHKRLGNIIDHKVLKTENQLFCINKIGTDIDSVKKILNEDFTKKTIESIKNTYKEKQLIVIVSTYDNMFLLKDTLMAIYKYLENKDKDIAILKIEINTGSVDQEIYSEVLKLQEVIKLKFSNTVIETIVPVNDFLYYALLSIADLGIVLSESSCSFKPLFDFIISQEDKKSPLILSEFDPMVENIGFVTVNTQKIDDFVELIGEMLETPKDDEYYKLLHSWATRKTIDDFLEQHFIAYRDLLYEENKMKEDFTLKPRVNEENLLERIKSVKKVLFVLDYDGTLKEIVTKPEDAKPTAEILNIIKNLSEKYDIIISTGRDKKTIDEWFPDKNITVHAGHGVLERKNGEWMLAKKEMDFSWYDDAKRILDYHNKRIPGSRLEDKEVGVAFHYRNVDPKIKDVSVKECKEDLIRGLKNRGCEIQEGKEVIDIKTAGFNKGTLIQSYLDDYDLIIGIGDDKTDEHMFKVLTSPNSISIKVENKPTLASFYIESPAEVRVLLKKISEY</sequence>
<dbReference type="Pfam" id="PF00982">
    <property type="entry name" value="Glyco_transf_20"/>
    <property type="match status" value="1"/>
</dbReference>
<dbReference type="Gene3D" id="3.30.70.1020">
    <property type="entry name" value="Trehalose-6-phosphate phosphatase related protein, domain 2"/>
    <property type="match status" value="1"/>
</dbReference>
<dbReference type="InterPro" id="IPR006379">
    <property type="entry name" value="HAD-SF_hydro_IIB"/>
</dbReference>
<dbReference type="Pfam" id="PF02358">
    <property type="entry name" value="Trehalose_PPase"/>
    <property type="match status" value="1"/>
</dbReference>
<comment type="caution">
    <text evidence="3">The sequence shown here is derived from an EMBL/GenBank/DDBJ whole genome shotgun (WGS) entry which is preliminary data.</text>
</comment>
<evidence type="ECO:0000256" key="2">
    <source>
        <dbReference type="ARBA" id="ARBA00006330"/>
    </source>
</evidence>
<dbReference type="InterPro" id="IPR003337">
    <property type="entry name" value="Trehalose_PPase"/>
</dbReference>
<dbReference type="InterPro" id="IPR001830">
    <property type="entry name" value="Glyco_trans_20"/>
</dbReference>
<keyword evidence="4" id="KW-1185">Reference proteome</keyword>
<dbReference type="InterPro" id="IPR023214">
    <property type="entry name" value="HAD_sf"/>
</dbReference>
<dbReference type="OrthoDB" id="755951at2759"/>
<dbReference type="Proteomes" id="UP000014978">
    <property type="component" value="Unassembled WGS sequence"/>
</dbReference>
<proteinExistence type="inferred from homology"/>
<evidence type="ECO:0000256" key="1">
    <source>
        <dbReference type="ARBA" id="ARBA00005409"/>
    </source>
</evidence>
<dbReference type="HOGENOM" id="CLU_002351_3_3_1"/>
<dbReference type="AlphaFoldDB" id="S7WCC2"/>
<dbReference type="PANTHER" id="PTHR10788:SF106">
    <property type="entry name" value="BCDNA.GH08860"/>
    <property type="match status" value="1"/>
</dbReference>
<dbReference type="SUPFAM" id="SSF53756">
    <property type="entry name" value="UDP-Glycosyltransferase/glycogen phosphorylase"/>
    <property type="match status" value="1"/>
</dbReference>
<evidence type="ECO:0000313" key="4">
    <source>
        <dbReference type="Proteomes" id="UP000014978"/>
    </source>
</evidence>
<dbReference type="GO" id="GO:0005829">
    <property type="term" value="C:cytosol"/>
    <property type="evidence" value="ECO:0007669"/>
    <property type="project" value="TreeGrafter"/>
</dbReference>